<accession>A0A4P9YXC6</accession>
<feature type="compositionally biased region" description="Low complexity" evidence="1">
    <location>
        <begin position="264"/>
        <end position="282"/>
    </location>
</feature>
<sequence length="730" mass="76169">MPALVSAVASASSKRRLKLAATPLIVSIADPEVTQVHEHVYYMTDPEADSDDGPIPGASIVDTSSSSSSSSSSSDDDNDSADSLEYYVRRRSAKGRARQSAGKGERASAGASLARSKSPPPPPRPARAERRSANRGDSTQAHSAGHTSTRQRSASVSAVDSPALASRMRAKHGGNSPESSKAAAKLSRLLESATEFAIDDDDDDKQSGSHYETADNDHTDGSSDSLEPIGHLNSRLAVRSGRLNTSPAALARAQPDASEQGSVARPDSNNNSNASPSIPPAAIMATSPEAITSPSLAPRALPLSEIVPSTSSSSSSDNSSESEDTSSGDSDSGSNVQNPHLSAQQRGGPGGQSPSSSSPARHAPISVPRPPLNPAITSWLSGIQSPPQPVPVSGHNSYQGSSSNSNSTPSYPLRPPDSSSDDDEDEDSDHGSRQSSHDDDEDDQEKAATDSDNEVIGRYSKKPARGPPAPLKLKAASPTTTADSADLPLISTLAASASNAPANSSPLSPRAVHRATTTTSSTIAATTAAGQGSRPPPPPHKPRREASYDPVVSRHKHSMENMRELNSSSNSSTKPATSLSRHGSGKRQDLFVVHQRPTFSPPSSLPPDSPTSMQPPMSGAGGMPLLRPAMLRASSNQQMSLRRMGSGVLSGPSSPSSVASLSEDDDVALGHRKPELRHHSSSSGLNRHASGSNGNPLVKSPTAMWELIWPPYVARLVSKRYSAPFMKDRM</sequence>
<feature type="compositionally biased region" description="Low complexity" evidence="1">
    <location>
        <begin position="64"/>
        <end position="73"/>
    </location>
</feature>
<feature type="compositionally biased region" description="Polar residues" evidence="1">
    <location>
        <begin position="375"/>
        <end position="385"/>
    </location>
</feature>
<protein>
    <submittedName>
        <fullName evidence="2">Uncharacterized protein</fullName>
    </submittedName>
</protein>
<organism evidence="2 3">
    <name type="scientific">Syncephalis pseudoplumigaleata</name>
    <dbReference type="NCBI Taxonomy" id="1712513"/>
    <lineage>
        <taxon>Eukaryota</taxon>
        <taxon>Fungi</taxon>
        <taxon>Fungi incertae sedis</taxon>
        <taxon>Zoopagomycota</taxon>
        <taxon>Zoopagomycotina</taxon>
        <taxon>Zoopagomycetes</taxon>
        <taxon>Zoopagales</taxon>
        <taxon>Piptocephalidaceae</taxon>
        <taxon>Syncephalis</taxon>
    </lineage>
</organism>
<feature type="compositionally biased region" description="Basic and acidic residues" evidence="1">
    <location>
        <begin position="212"/>
        <end position="221"/>
    </location>
</feature>
<proteinExistence type="predicted"/>
<feature type="compositionally biased region" description="Low complexity" evidence="1">
    <location>
        <begin position="471"/>
        <end position="483"/>
    </location>
</feature>
<feature type="compositionally biased region" description="Acidic residues" evidence="1">
    <location>
        <begin position="419"/>
        <end position="428"/>
    </location>
</feature>
<feature type="compositionally biased region" description="Low complexity" evidence="1">
    <location>
        <begin position="497"/>
        <end position="529"/>
    </location>
</feature>
<feature type="compositionally biased region" description="Pro residues" evidence="1">
    <location>
        <begin position="599"/>
        <end position="609"/>
    </location>
</feature>
<feature type="compositionally biased region" description="Polar residues" evidence="1">
    <location>
        <begin position="681"/>
        <end position="695"/>
    </location>
</feature>
<keyword evidence="3" id="KW-1185">Reference proteome</keyword>
<feature type="compositionally biased region" description="Low complexity" evidence="1">
    <location>
        <begin position="646"/>
        <end position="661"/>
    </location>
</feature>
<feature type="region of interest" description="Disordered" evidence="1">
    <location>
        <begin position="45"/>
        <end position="483"/>
    </location>
</feature>
<feature type="compositionally biased region" description="Polar residues" evidence="1">
    <location>
        <begin position="136"/>
        <end position="158"/>
    </location>
</feature>
<feature type="region of interest" description="Disordered" evidence="1">
    <location>
        <begin position="497"/>
        <end position="697"/>
    </location>
</feature>
<evidence type="ECO:0000256" key="1">
    <source>
        <dbReference type="SAM" id="MobiDB-lite"/>
    </source>
</evidence>
<reference evidence="3" key="1">
    <citation type="journal article" date="2018" name="Nat. Microbiol.">
        <title>Leveraging single-cell genomics to expand the fungal tree of life.</title>
        <authorList>
            <person name="Ahrendt S.R."/>
            <person name="Quandt C.A."/>
            <person name="Ciobanu D."/>
            <person name="Clum A."/>
            <person name="Salamov A."/>
            <person name="Andreopoulos B."/>
            <person name="Cheng J.F."/>
            <person name="Woyke T."/>
            <person name="Pelin A."/>
            <person name="Henrissat B."/>
            <person name="Reynolds N.K."/>
            <person name="Benny G.L."/>
            <person name="Smith M.E."/>
            <person name="James T.Y."/>
            <person name="Grigoriev I.V."/>
        </authorList>
    </citation>
    <scope>NUCLEOTIDE SEQUENCE [LARGE SCALE GENOMIC DNA]</scope>
    <source>
        <strain evidence="3">Benny S71-1</strain>
    </source>
</reference>
<name>A0A4P9YXC6_9FUNG</name>
<feature type="compositionally biased region" description="Low complexity" evidence="1">
    <location>
        <begin position="309"/>
        <end position="319"/>
    </location>
</feature>
<dbReference type="OrthoDB" id="10675861at2759"/>
<feature type="compositionally biased region" description="Low complexity" evidence="1">
    <location>
        <begin position="342"/>
        <end position="361"/>
    </location>
</feature>
<dbReference type="Proteomes" id="UP000278143">
    <property type="component" value="Unassembled WGS sequence"/>
</dbReference>
<feature type="compositionally biased region" description="Low complexity" evidence="1">
    <location>
        <begin position="393"/>
        <end position="411"/>
    </location>
</feature>
<dbReference type="EMBL" id="KZ990825">
    <property type="protein sequence ID" value="RKP23610.1"/>
    <property type="molecule type" value="Genomic_DNA"/>
</dbReference>
<evidence type="ECO:0000313" key="3">
    <source>
        <dbReference type="Proteomes" id="UP000278143"/>
    </source>
</evidence>
<feature type="non-terminal residue" evidence="2">
    <location>
        <position position="730"/>
    </location>
</feature>
<evidence type="ECO:0000313" key="2">
    <source>
        <dbReference type="EMBL" id="RKP23610.1"/>
    </source>
</evidence>
<gene>
    <name evidence="2" type="ORF">SYNPS1DRAFT_30631</name>
</gene>
<dbReference type="AlphaFoldDB" id="A0A4P9YXC6"/>